<sequence>MATHAEPMSDFEFDLPPELWEQIFAHLNGQSLLSARMVCQRWRAIADRKRSLWTKMRHRFQYGLQLDEQFARDRWTPATSIRLNGSKILLVESSWWVPLGERLTDINLMCCKVTLVTLLGMLRRTPNLERLSLYMVLVDCEEEPVGDFQLLKMREFHVRADSTFGVFGEVFPRLSSLILELGCIEQERSCRLIQLVQGTLKRLRFRATKYLALHMSLMNRLQLQHLNVIGSYEVAALYLCHVQPSIEELLMPKVDAPNSMLCLIGTKLPRLRQLETGLAKVETILTPSFLATMPQLRKLSLTASLNKQQINFTTYKCTHLNELYLNCLQPVENSLQAFLSGSQKLQKLELFNCALDSWSNVLTMLADLPSLRHLKLGYLRLPDIVTPVPPNLRTNLEHLELFGRSSMTSAMIVQLCSLSPQLKVLHLCKPPSVDDSTLQTLRSLLPLLTRLVHCKKPSGFVDCSN</sequence>
<feature type="domain" description="F-box" evidence="1">
    <location>
        <begin position="9"/>
        <end position="56"/>
    </location>
</feature>
<dbReference type="SUPFAM" id="SSF52047">
    <property type="entry name" value="RNI-like"/>
    <property type="match status" value="1"/>
</dbReference>
<dbReference type="SUPFAM" id="SSF81383">
    <property type="entry name" value="F-box domain"/>
    <property type="match status" value="1"/>
</dbReference>
<evidence type="ECO:0000259" key="1">
    <source>
        <dbReference type="PROSITE" id="PS50181"/>
    </source>
</evidence>
<comment type="caution">
    <text evidence="2">The sequence shown here is derived from an EMBL/GenBank/DDBJ whole genome shotgun (WGS) entry which is preliminary data.</text>
</comment>
<keyword evidence="3" id="KW-1185">Reference proteome</keyword>
<accession>A0ABD1CJG7</accession>
<dbReference type="InterPro" id="IPR001810">
    <property type="entry name" value="F-box_dom"/>
</dbReference>
<organism evidence="2 3">
    <name type="scientific">Culex pipiens pipiens</name>
    <name type="common">Northern house mosquito</name>
    <dbReference type="NCBI Taxonomy" id="38569"/>
    <lineage>
        <taxon>Eukaryota</taxon>
        <taxon>Metazoa</taxon>
        <taxon>Ecdysozoa</taxon>
        <taxon>Arthropoda</taxon>
        <taxon>Hexapoda</taxon>
        <taxon>Insecta</taxon>
        <taxon>Pterygota</taxon>
        <taxon>Neoptera</taxon>
        <taxon>Endopterygota</taxon>
        <taxon>Diptera</taxon>
        <taxon>Nematocera</taxon>
        <taxon>Culicoidea</taxon>
        <taxon>Culicidae</taxon>
        <taxon>Culicinae</taxon>
        <taxon>Culicini</taxon>
        <taxon>Culex</taxon>
        <taxon>Culex</taxon>
    </lineage>
</organism>
<dbReference type="PROSITE" id="PS50181">
    <property type="entry name" value="FBOX"/>
    <property type="match status" value="1"/>
</dbReference>
<dbReference type="InterPro" id="IPR036047">
    <property type="entry name" value="F-box-like_dom_sf"/>
</dbReference>
<dbReference type="AlphaFoldDB" id="A0ABD1CJG7"/>
<dbReference type="Gene3D" id="1.20.1280.50">
    <property type="match status" value="1"/>
</dbReference>
<evidence type="ECO:0000313" key="2">
    <source>
        <dbReference type="EMBL" id="KAL1376535.1"/>
    </source>
</evidence>
<dbReference type="SMART" id="SM00256">
    <property type="entry name" value="FBOX"/>
    <property type="match status" value="1"/>
</dbReference>
<dbReference type="Gene3D" id="3.80.10.10">
    <property type="entry name" value="Ribonuclease Inhibitor"/>
    <property type="match status" value="1"/>
</dbReference>
<dbReference type="EMBL" id="JBEHCU010011610">
    <property type="protein sequence ID" value="KAL1376535.1"/>
    <property type="molecule type" value="Genomic_DNA"/>
</dbReference>
<proteinExistence type="predicted"/>
<name>A0ABD1CJG7_CULPP</name>
<dbReference type="Pfam" id="PF12937">
    <property type="entry name" value="F-box-like"/>
    <property type="match status" value="1"/>
</dbReference>
<gene>
    <name evidence="2" type="ORF">pipiens_016851</name>
</gene>
<dbReference type="PANTHER" id="PTHR38926:SF72">
    <property type="entry name" value="IM:7136021-RELATED"/>
    <property type="match status" value="1"/>
</dbReference>
<dbReference type="InterPro" id="IPR032675">
    <property type="entry name" value="LRR_dom_sf"/>
</dbReference>
<protein>
    <recommendedName>
        <fullName evidence="1">F-box domain-containing protein</fullName>
    </recommendedName>
</protein>
<evidence type="ECO:0000313" key="3">
    <source>
        <dbReference type="Proteomes" id="UP001562425"/>
    </source>
</evidence>
<reference evidence="2 3" key="1">
    <citation type="submission" date="2024-05" db="EMBL/GenBank/DDBJ databases">
        <title>Culex pipiens pipiens assembly and annotation.</title>
        <authorList>
            <person name="Alout H."/>
            <person name="Durand T."/>
        </authorList>
    </citation>
    <scope>NUCLEOTIDE SEQUENCE [LARGE SCALE GENOMIC DNA]</scope>
    <source>
        <strain evidence="2">HA-2024</strain>
        <tissue evidence="2">Whole body</tissue>
    </source>
</reference>
<dbReference type="CDD" id="cd09917">
    <property type="entry name" value="F-box_SF"/>
    <property type="match status" value="1"/>
</dbReference>
<dbReference type="PANTHER" id="PTHR38926">
    <property type="entry name" value="F-BOX DOMAIN CONTAINING PROTEIN, EXPRESSED"/>
    <property type="match status" value="1"/>
</dbReference>
<dbReference type="Proteomes" id="UP001562425">
    <property type="component" value="Unassembled WGS sequence"/>
</dbReference>